<evidence type="ECO:0000256" key="1">
    <source>
        <dbReference type="ARBA" id="ARBA00004651"/>
    </source>
</evidence>
<evidence type="ECO:0000256" key="8">
    <source>
        <dbReference type="SAM" id="MobiDB-lite"/>
    </source>
</evidence>
<feature type="compositionally biased region" description="Basic and acidic residues" evidence="8">
    <location>
        <begin position="430"/>
        <end position="451"/>
    </location>
</feature>
<organism evidence="10 11">
    <name type="scientific">Agathobaculum hominis</name>
    <dbReference type="NCBI Taxonomy" id="2763014"/>
    <lineage>
        <taxon>Bacteria</taxon>
        <taxon>Bacillati</taxon>
        <taxon>Bacillota</taxon>
        <taxon>Clostridia</taxon>
        <taxon>Eubacteriales</taxon>
        <taxon>Butyricicoccaceae</taxon>
        <taxon>Agathobaculum</taxon>
    </lineage>
</organism>
<feature type="transmembrane region" description="Helical" evidence="9">
    <location>
        <begin position="98"/>
        <end position="119"/>
    </location>
</feature>
<keyword evidence="7 9" id="KW-0472">Membrane</keyword>
<feature type="transmembrane region" description="Helical" evidence="9">
    <location>
        <begin position="354"/>
        <end position="385"/>
    </location>
</feature>
<dbReference type="RefSeq" id="WP_186969532.1">
    <property type="nucleotide sequence ID" value="NZ_JACOPK010000003.1"/>
</dbReference>
<reference evidence="10 11" key="1">
    <citation type="submission" date="2020-08" db="EMBL/GenBank/DDBJ databases">
        <title>Genome public.</title>
        <authorList>
            <person name="Liu C."/>
            <person name="Sun Q."/>
        </authorList>
    </citation>
    <scope>NUCLEOTIDE SEQUENCE [LARGE SCALE GENOMIC DNA]</scope>
    <source>
        <strain evidence="10 11">M2</strain>
    </source>
</reference>
<dbReference type="PANTHER" id="PTHR21716:SF53">
    <property type="entry name" value="PERMEASE PERM-RELATED"/>
    <property type="match status" value="1"/>
</dbReference>
<evidence type="ECO:0000313" key="11">
    <source>
        <dbReference type="Proteomes" id="UP000641741"/>
    </source>
</evidence>
<proteinExistence type="inferred from homology"/>
<feature type="transmembrane region" description="Helical" evidence="9">
    <location>
        <begin position="21"/>
        <end position="46"/>
    </location>
</feature>
<dbReference type="EMBL" id="JACOPK010000003">
    <property type="protein sequence ID" value="MBC5695258.1"/>
    <property type="molecule type" value="Genomic_DNA"/>
</dbReference>
<protein>
    <submittedName>
        <fullName evidence="10">AI-2E family transporter</fullName>
    </submittedName>
</protein>
<feature type="transmembrane region" description="Helical" evidence="9">
    <location>
        <begin position="283"/>
        <end position="304"/>
    </location>
</feature>
<accession>A0ABR7GLS3</accession>
<evidence type="ECO:0000256" key="9">
    <source>
        <dbReference type="SAM" id="Phobius"/>
    </source>
</evidence>
<gene>
    <name evidence="10" type="ORF">H8S02_04770</name>
</gene>
<comment type="similarity">
    <text evidence="2">Belongs to the autoinducer-2 exporter (AI-2E) (TC 2.A.86) family.</text>
</comment>
<evidence type="ECO:0000256" key="5">
    <source>
        <dbReference type="ARBA" id="ARBA00022692"/>
    </source>
</evidence>
<feature type="region of interest" description="Disordered" evidence="8">
    <location>
        <begin position="420"/>
        <end position="451"/>
    </location>
</feature>
<evidence type="ECO:0000256" key="6">
    <source>
        <dbReference type="ARBA" id="ARBA00022989"/>
    </source>
</evidence>
<evidence type="ECO:0000256" key="7">
    <source>
        <dbReference type="ARBA" id="ARBA00023136"/>
    </source>
</evidence>
<keyword evidence="5 9" id="KW-0812">Transmembrane</keyword>
<feature type="transmembrane region" description="Helical" evidence="9">
    <location>
        <begin position="254"/>
        <end position="277"/>
    </location>
</feature>
<keyword evidence="6 9" id="KW-1133">Transmembrane helix</keyword>
<comment type="subcellular location">
    <subcellularLocation>
        <location evidence="1">Cell membrane</location>
        <topology evidence="1">Multi-pass membrane protein</topology>
    </subcellularLocation>
</comment>
<dbReference type="Pfam" id="PF01594">
    <property type="entry name" value="AI-2E_transport"/>
    <property type="match status" value="1"/>
</dbReference>
<evidence type="ECO:0000256" key="3">
    <source>
        <dbReference type="ARBA" id="ARBA00022448"/>
    </source>
</evidence>
<keyword evidence="4" id="KW-1003">Cell membrane</keyword>
<feature type="transmembrane region" description="Helical" evidence="9">
    <location>
        <begin position="58"/>
        <end position="77"/>
    </location>
</feature>
<comment type="caution">
    <text evidence="10">The sequence shown here is derived from an EMBL/GenBank/DDBJ whole genome shotgun (WGS) entry which is preliminary data.</text>
</comment>
<dbReference type="Proteomes" id="UP000641741">
    <property type="component" value="Unassembled WGS sequence"/>
</dbReference>
<evidence type="ECO:0000256" key="4">
    <source>
        <dbReference type="ARBA" id="ARBA00022475"/>
    </source>
</evidence>
<sequence>MENPNEPKKSKFSEQPHYFQWGLTAFCVIGCCVLVAFVLIKLPFIWNVVKKLFGALSPFIYGFVMAYLLMPVFNMLYRRIQPPMSRKFTHGTRIAKGISSLLTLIIGLAVVAGLLWMVLPQLVVSIFSIVESADTYMNDVSNWVTGLLKDNPVIARNFMQVYEQFSEQLVNWVQNIALPHLVTMMTGVVTTVSVVVDILIGIIIALYILNGKETFCAQAKKMTYSLFSIDRANSIIERVAYIHRVFGGFITGKLIDSLIIGVLCFIGIRVMMSVGLLTIESSFALLISVIIGVTNIIPFFGPFIGAIPSVILIMVESPLQALYFVIFIIILQQIDGNILGPKILGNSTGLSSFWVMFAILIFGGLFGFVGMAIGVPLFAVIYSIVSECINHLLHNRGLSEDTNDYRGDKRLDAGTGQFVHVSSNVPPVSARERRAAAKAKEQSKTENNEKA</sequence>
<feature type="transmembrane region" description="Helical" evidence="9">
    <location>
        <begin position="188"/>
        <end position="209"/>
    </location>
</feature>
<feature type="transmembrane region" description="Helical" evidence="9">
    <location>
        <begin position="311"/>
        <end position="334"/>
    </location>
</feature>
<evidence type="ECO:0000256" key="2">
    <source>
        <dbReference type="ARBA" id="ARBA00009773"/>
    </source>
</evidence>
<evidence type="ECO:0000313" key="10">
    <source>
        <dbReference type="EMBL" id="MBC5695258.1"/>
    </source>
</evidence>
<dbReference type="PANTHER" id="PTHR21716">
    <property type="entry name" value="TRANSMEMBRANE PROTEIN"/>
    <property type="match status" value="1"/>
</dbReference>
<keyword evidence="11" id="KW-1185">Reference proteome</keyword>
<name>A0ABR7GLS3_9FIRM</name>
<dbReference type="InterPro" id="IPR002549">
    <property type="entry name" value="AI-2E-like"/>
</dbReference>
<keyword evidence="3" id="KW-0813">Transport</keyword>